<protein>
    <recommendedName>
        <fullName evidence="3">DUF2116 family Zn-ribbon domain-containing protein</fullName>
    </recommendedName>
</protein>
<evidence type="ECO:0000313" key="1">
    <source>
        <dbReference type="EMBL" id="MBL1099131.1"/>
    </source>
</evidence>
<sequence length="62" mass="7281">MIELTCFFCAGFFEYPFRPGAKPRYCSDECRKQVARGRRLKRAHERAHERHLRILEGVAVNG</sequence>
<dbReference type="EMBL" id="JAERRF010000011">
    <property type="protein sequence ID" value="MBL1099131.1"/>
    <property type="molecule type" value="Genomic_DNA"/>
</dbReference>
<organism evidence="1 2">
    <name type="scientific">Streptomyces coffeae</name>
    <dbReference type="NCBI Taxonomy" id="621382"/>
    <lineage>
        <taxon>Bacteria</taxon>
        <taxon>Bacillati</taxon>
        <taxon>Actinomycetota</taxon>
        <taxon>Actinomycetes</taxon>
        <taxon>Kitasatosporales</taxon>
        <taxon>Streptomycetaceae</taxon>
        <taxon>Streptomyces</taxon>
    </lineage>
</organism>
<proteinExistence type="predicted"/>
<accession>A0ABS1NH45</accession>
<dbReference type="Proteomes" id="UP000634229">
    <property type="component" value="Unassembled WGS sequence"/>
</dbReference>
<keyword evidence="2" id="KW-1185">Reference proteome</keyword>
<evidence type="ECO:0008006" key="3">
    <source>
        <dbReference type="Google" id="ProtNLM"/>
    </source>
</evidence>
<comment type="caution">
    <text evidence="1">The sequence shown here is derived from an EMBL/GenBank/DDBJ whole genome shotgun (WGS) entry which is preliminary data.</text>
</comment>
<evidence type="ECO:0000313" key="2">
    <source>
        <dbReference type="Proteomes" id="UP000634229"/>
    </source>
</evidence>
<reference evidence="1 2" key="1">
    <citation type="submission" date="2021-01" db="EMBL/GenBank/DDBJ databases">
        <title>WGS of actinomycetes isolated from Thailand.</title>
        <authorList>
            <person name="Thawai C."/>
        </authorList>
    </citation>
    <scope>NUCLEOTIDE SEQUENCE [LARGE SCALE GENOMIC DNA]</scope>
    <source>
        <strain evidence="1 2">CA1R205</strain>
    </source>
</reference>
<name>A0ABS1NH45_9ACTN</name>
<gene>
    <name evidence="1" type="ORF">JK363_21160</name>
</gene>
<dbReference type="RefSeq" id="WP_201876530.1">
    <property type="nucleotide sequence ID" value="NZ_JAERRF010000011.1"/>
</dbReference>